<feature type="compositionally biased region" description="Basic and acidic residues" evidence="10">
    <location>
        <begin position="1"/>
        <end position="19"/>
    </location>
</feature>
<comment type="subunit">
    <text evidence="9">Component of the Sec protein translocase complex. Heterotrimer consisting of SecY, SecE and SecG subunits. The heterotrimers can form oligomers, although 1 heterotrimer is thought to be able to translocate proteins. Interacts with the ribosome. Interacts with SecDF, and other proteins may be involved. Interacts with SecA.</text>
</comment>
<evidence type="ECO:0000256" key="5">
    <source>
        <dbReference type="ARBA" id="ARBA00022927"/>
    </source>
</evidence>
<dbReference type="GO" id="GO:0031676">
    <property type="term" value="C:plasma membrane-derived thylakoid membrane"/>
    <property type="evidence" value="ECO:0007669"/>
    <property type="project" value="UniProtKB-SubCell"/>
</dbReference>
<evidence type="ECO:0000256" key="3">
    <source>
        <dbReference type="ARBA" id="ARBA00022475"/>
    </source>
</evidence>
<dbReference type="InterPro" id="IPR001901">
    <property type="entry name" value="Translocase_SecE/Sec61-g"/>
</dbReference>
<dbReference type="Pfam" id="PF00584">
    <property type="entry name" value="SecE"/>
    <property type="match status" value="1"/>
</dbReference>
<evidence type="ECO:0000256" key="10">
    <source>
        <dbReference type="SAM" id="MobiDB-lite"/>
    </source>
</evidence>
<comment type="subcellular location">
    <subcellularLocation>
        <location evidence="9">Cell inner membrane</location>
        <topology evidence="9">Single-pass membrane protein</topology>
    </subcellularLocation>
    <subcellularLocation>
        <location evidence="9">Cellular thylakoid membrane</location>
        <topology evidence="9">Single-pass membrane protein</topology>
    </subcellularLocation>
    <subcellularLocation>
        <location evidence="1">Membrane</location>
    </subcellularLocation>
</comment>
<dbReference type="GO" id="GO:0006605">
    <property type="term" value="P:protein targeting"/>
    <property type="evidence" value="ECO:0007669"/>
    <property type="project" value="UniProtKB-UniRule"/>
</dbReference>
<dbReference type="eggNOG" id="COG0690">
    <property type="taxonomic scope" value="Bacteria"/>
</dbReference>
<dbReference type="STRING" id="395961.Cyan7425_4015"/>
<dbReference type="NCBIfam" id="TIGR00964">
    <property type="entry name" value="secE_bact"/>
    <property type="match status" value="1"/>
</dbReference>
<dbReference type="GO" id="GO:0043952">
    <property type="term" value="P:protein transport by the Sec complex"/>
    <property type="evidence" value="ECO:0007669"/>
    <property type="project" value="UniProtKB-UniRule"/>
</dbReference>
<evidence type="ECO:0000256" key="4">
    <source>
        <dbReference type="ARBA" id="ARBA00022692"/>
    </source>
</evidence>
<dbReference type="KEGG" id="cyn:Cyan7425_4015"/>
<dbReference type="HAMAP" id="MF_00422">
    <property type="entry name" value="SecE"/>
    <property type="match status" value="1"/>
</dbReference>
<evidence type="ECO:0000256" key="2">
    <source>
        <dbReference type="ARBA" id="ARBA00022448"/>
    </source>
</evidence>
<keyword evidence="2 9" id="KW-0813">Transport</keyword>
<accession>B8HVL7</accession>
<comment type="function">
    <text evidence="9">Essential subunit of the Sec protein translocation channel SecYEG. Clamps together the 2 halves of SecY. May contact the channel plug during translocation.</text>
</comment>
<evidence type="ECO:0000256" key="6">
    <source>
        <dbReference type="ARBA" id="ARBA00022989"/>
    </source>
</evidence>
<keyword evidence="9" id="KW-0793">Thylakoid</keyword>
<dbReference type="EMBL" id="CP001344">
    <property type="protein sequence ID" value="ACL46329.1"/>
    <property type="molecule type" value="Genomic_DNA"/>
</dbReference>
<dbReference type="OrthoDB" id="532376at2"/>
<proteinExistence type="inferred from homology"/>
<dbReference type="GO" id="GO:0008320">
    <property type="term" value="F:protein transmembrane transporter activity"/>
    <property type="evidence" value="ECO:0007669"/>
    <property type="project" value="UniProtKB-UniRule"/>
</dbReference>
<dbReference type="AlphaFoldDB" id="B8HVL7"/>
<name>B8HVL7_CYAP4</name>
<keyword evidence="9" id="KW-0997">Cell inner membrane</keyword>
<sequence length="83" mass="9326">MTKTNDAEKEKSKTKDQKDGQATAGFNPAQFFQETKEELDKVVWPDRQRLIGESVAVVLMVALSATTIYLVDQLFSWAASLIF</sequence>
<keyword evidence="6 9" id="KW-1133">Transmembrane helix</keyword>
<gene>
    <name evidence="9" type="primary">secE</name>
    <name evidence="11" type="ordered locus">Cyan7425_4015</name>
</gene>
<evidence type="ECO:0000256" key="8">
    <source>
        <dbReference type="ARBA" id="ARBA00023136"/>
    </source>
</evidence>
<keyword evidence="5 9" id="KW-0653">Protein transport</keyword>
<dbReference type="InterPro" id="IPR038379">
    <property type="entry name" value="SecE_sf"/>
</dbReference>
<keyword evidence="8 9" id="KW-0472">Membrane</keyword>
<feature type="region of interest" description="Disordered" evidence="10">
    <location>
        <begin position="1"/>
        <end position="29"/>
    </location>
</feature>
<evidence type="ECO:0000313" key="11">
    <source>
        <dbReference type="EMBL" id="ACL46329.1"/>
    </source>
</evidence>
<dbReference type="Gene3D" id="1.20.5.1030">
    <property type="entry name" value="Preprotein translocase secy subunit"/>
    <property type="match status" value="1"/>
</dbReference>
<dbReference type="GO" id="GO:0009306">
    <property type="term" value="P:protein secretion"/>
    <property type="evidence" value="ECO:0007669"/>
    <property type="project" value="UniProtKB-UniRule"/>
</dbReference>
<evidence type="ECO:0000256" key="1">
    <source>
        <dbReference type="ARBA" id="ARBA00004370"/>
    </source>
</evidence>
<keyword evidence="7 9" id="KW-0811">Translocation</keyword>
<reference evidence="11" key="1">
    <citation type="submission" date="2009-01" db="EMBL/GenBank/DDBJ databases">
        <title>Complete sequence of chromosome Cyanothece sp. PCC 7425.</title>
        <authorList>
            <consortium name="US DOE Joint Genome Institute"/>
            <person name="Lucas S."/>
            <person name="Copeland A."/>
            <person name="Lapidus A."/>
            <person name="Glavina del Rio T."/>
            <person name="Dalin E."/>
            <person name="Tice H."/>
            <person name="Bruce D."/>
            <person name="Goodwin L."/>
            <person name="Pitluck S."/>
            <person name="Sims D."/>
            <person name="Meineke L."/>
            <person name="Brettin T."/>
            <person name="Detter J.C."/>
            <person name="Han C."/>
            <person name="Larimer F."/>
            <person name="Land M."/>
            <person name="Hauser L."/>
            <person name="Kyrpides N."/>
            <person name="Ovchinnikova G."/>
            <person name="Liberton M."/>
            <person name="Stoeckel J."/>
            <person name="Banerjee A."/>
            <person name="Singh A."/>
            <person name="Page L."/>
            <person name="Sato H."/>
            <person name="Zhao L."/>
            <person name="Sherman L."/>
            <person name="Pakrasi H."/>
            <person name="Richardson P."/>
        </authorList>
    </citation>
    <scope>NUCLEOTIDE SEQUENCE</scope>
    <source>
        <strain evidence="11">PCC 7425</strain>
    </source>
</reference>
<feature type="transmembrane region" description="Helical" evidence="9">
    <location>
        <begin position="50"/>
        <end position="71"/>
    </location>
</feature>
<organism evidence="11">
    <name type="scientific">Cyanothece sp. (strain PCC 7425 / ATCC 29141)</name>
    <dbReference type="NCBI Taxonomy" id="395961"/>
    <lineage>
        <taxon>Bacteria</taxon>
        <taxon>Bacillati</taxon>
        <taxon>Cyanobacteriota</taxon>
        <taxon>Cyanophyceae</taxon>
        <taxon>Gomontiellales</taxon>
        <taxon>Cyanothecaceae</taxon>
        <taxon>Cyanothece</taxon>
    </lineage>
</organism>
<dbReference type="GO" id="GO:0065002">
    <property type="term" value="P:intracellular protein transmembrane transport"/>
    <property type="evidence" value="ECO:0007669"/>
    <property type="project" value="UniProtKB-UniRule"/>
</dbReference>
<keyword evidence="4 9" id="KW-0812">Transmembrane</keyword>
<evidence type="ECO:0000256" key="9">
    <source>
        <dbReference type="HAMAP-Rule" id="MF_00422"/>
    </source>
</evidence>
<dbReference type="PANTHER" id="PTHR33910:SF1">
    <property type="entry name" value="PROTEIN TRANSLOCASE SUBUNIT SECE"/>
    <property type="match status" value="1"/>
</dbReference>
<dbReference type="HOGENOM" id="CLU_113663_2_0_3"/>
<comment type="similarity">
    <text evidence="9">Belongs to the SecE/SEC61-gamma family.</text>
</comment>
<dbReference type="PANTHER" id="PTHR33910">
    <property type="entry name" value="PROTEIN TRANSLOCASE SUBUNIT SECE"/>
    <property type="match status" value="1"/>
</dbReference>
<protein>
    <recommendedName>
        <fullName evidence="9">Protein translocase subunit SecE</fullName>
    </recommendedName>
</protein>
<keyword evidence="3 9" id="KW-1003">Cell membrane</keyword>
<evidence type="ECO:0000256" key="7">
    <source>
        <dbReference type="ARBA" id="ARBA00023010"/>
    </source>
</evidence>
<dbReference type="InterPro" id="IPR005807">
    <property type="entry name" value="SecE_bac"/>
</dbReference>